<dbReference type="Proteomes" id="UP000295197">
    <property type="component" value="Unassembled WGS sequence"/>
</dbReference>
<dbReference type="EMBL" id="SMBZ01000028">
    <property type="protein sequence ID" value="TCV11391.1"/>
    <property type="molecule type" value="Genomic_DNA"/>
</dbReference>
<organism evidence="1 2">
    <name type="scientific">Sphingobacterium alimentarium</name>
    <dbReference type="NCBI Taxonomy" id="797292"/>
    <lineage>
        <taxon>Bacteria</taxon>
        <taxon>Pseudomonadati</taxon>
        <taxon>Bacteroidota</taxon>
        <taxon>Sphingobacteriia</taxon>
        <taxon>Sphingobacteriales</taxon>
        <taxon>Sphingobacteriaceae</taxon>
        <taxon>Sphingobacterium</taxon>
    </lineage>
</organism>
<sequence length="270" mass="31377">MSYHCAAQEKAIAEVHYKFYHINDTTKRDQPQRDDVVTYLGKTSAYYTSYTPEIMRKDIAAQKAIADFKGHMTLHFNTTAIGEFYLLKSDIKRMEKVEAVSSSFDAFTYSVPWEEQDWEILDDTKEIGGYSCQKAITNFKGRGYEAWFTTELPFAFGPWKLHGLPGLILEARDDKGEVRFEYGGFDKSHDNIKVELPYYVIRSTPFEIEKLKQTFKENQGKYFQSLQNSGRMALSNDFFGIDYSKHSFDFKTDENYKPSFTTNNPLELLK</sequence>
<comment type="caution">
    <text evidence="1">The sequence shown here is derived from an EMBL/GenBank/DDBJ whole genome shotgun (WGS) entry which is preliminary data.</text>
</comment>
<keyword evidence="2" id="KW-1185">Reference proteome</keyword>
<dbReference type="InterPro" id="IPR005901">
    <property type="entry name" value="GLPGLI"/>
</dbReference>
<reference evidence="1 2" key="1">
    <citation type="submission" date="2019-03" db="EMBL/GenBank/DDBJ databases">
        <title>Genomic Encyclopedia of Type Strains, Phase IV (KMG-IV): sequencing the most valuable type-strain genomes for metagenomic binning, comparative biology and taxonomic classification.</title>
        <authorList>
            <person name="Goeker M."/>
        </authorList>
    </citation>
    <scope>NUCLEOTIDE SEQUENCE [LARGE SCALE GENOMIC DNA]</scope>
    <source>
        <strain evidence="1 2">DSM 22362</strain>
    </source>
</reference>
<evidence type="ECO:0000313" key="1">
    <source>
        <dbReference type="EMBL" id="TCV11391.1"/>
    </source>
</evidence>
<proteinExistence type="predicted"/>
<protein>
    <submittedName>
        <fullName evidence="1">GLPGLI family protein</fullName>
    </submittedName>
</protein>
<evidence type="ECO:0000313" key="2">
    <source>
        <dbReference type="Proteomes" id="UP000295197"/>
    </source>
</evidence>
<dbReference type="NCBIfam" id="TIGR01200">
    <property type="entry name" value="GLPGLI"/>
    <property type="match status" value="1"/>
</dbReference>
<gene>
    <name evidence="1" type="ORF">EDC17_102826</name>
</gene>
<accession>A0A4V2VU44</accession>
<name>A0A4V2VU44_9SPHI</name>
<dbReference type="Pfam" id="PF22252">
    <property type="entry name" value="PNGase_F-II_N"/>
    <property type="match status" value="1"/>
</dbReference>
<dbReference type="AlphaFoldDB" id="A0A4V2VU44"/>